<evidence type="ECO:0000259" key="5">
    <source>
        <dbReference type="Pfam" id="PF01094"/>
    </source>
</evidence>
<dbReference type="Proteomes" id="UP000271098">
    <property type="component" value="Unassembled WGS sequence"/>
</dbReference>
<proteinExistence type="predicted"/>
<dbReference type="EMBL" id="UYRT01081503">
    <property type="protein sequence ID" value="VDN24534.1"/>
    <property type="molecule type" value="Genomic_DNA"/>
</dbReference>
<name>A0A183E110_9BILA</name>
<organism evidence="8">
    <name type="scientific">Gongylonema pulchrum</name>
    <dbReference type="NCBI Taxonomy" id="637853"/>
    <lineage>
        <taxon>Eukaryota</taxon>
        <taxon>Metazoa</taxon>
        <taxon>Ecdysozoa</taxon>
        <taxon>Nematoda</taxon>
        <taxon>Chromadorea</taxon>
        <taxon>Rhabditida</taxon>
        <taxon>Spirurina</taxon>
        <taxon>Spiruromorpha</taxon>
        <taxon>Spiruroidea</taxon>
        <taxon>Gongylonematidae</taxon>
        <taxon>Gongylonema</taxon>
    </lineage>
</organism>
<sequence>MCEIFEIRAPAEKSSDDWDANKAKLHSACACISTKALGSDCHTKRSSGLAAFAVGSIAASYNIANFLWGPVPSSELNDEELYPLTATVVIDAYRIALAVTCLLKHFIWQEFAFFYALNREDKPCQYFEEDMERAVNFVGGLTVTFKRIVDFDSPQAVQQALRDFKSRARIMVVCFDRRYQIVPFMLAAHNQNMTTAEYVYILPMIIARGYVDEQGEYLWQSSAQAGHSLKEAFSRVILLSSVCSYSTLSGRAYATMRLYLHE</sequence>
<dbReference type="InterPro" id="IPR028082">
    <property type="entry name" value="Peripla_BP_I"/>
</dbReference>
<feature type="domain" description="Receptor ligand binding region" evidence="5">
    <location>
        <begin position="51"/>
        <end position="215"/>
    </location>
</feature>
<dbReference type="GO" id="GO:0016020">
    <property type="term" value="C:membrane"/>
    <property type="evidence" value="ECO:0007669"/>
    <property type="project" value="UniProtKB-SubCell"/>
</dbReference>
<evidence type="ECO:0000256" key="2">
    <source>
        <dbReference type="ARBA" id="ARBA00022692"/>
    </source>
</evidence>
<dbReference type="Gene3D" id="3.40.50.2300">
    <property type="match status" value="1"/>
</dbReference>
<dbReference type="SUPFAM" id="SSF53822">
    <property type="entry name" value="Periplasmic binding protein-like I"/>
    <property type="match status" value="1"/>
</dbReference>
<dbReference type="InterPro" id="IPR001828">
    <property type="entry name" value="ANF_lig-bd_rcpt"/>
</dbReference>
<evidence type="ECO:0000313" key="7">
    <source>
        <dbReference type="Proteomes" id="UP000271098"/>
    </source>
</evidence>
<keyword evidence="7" id="KW-1185">Reference proteome</keyword>
<comment type="subcellular location">
    <subcellularLocation>
        <location evidence="1">Membrane</location>
    </subcellularLocation>
</comment>
<dbReference type="OrthoDB" id="5864760at2759"/>
<keyword evidence="2" id="KW-0812">Transmembrane</keyword>
<reference evidence="6 7" key="2">
    <citation type="submission" date="2018-11" db="EMBL/GenBank/DDBJ databases">
        <authorList>
            <consortium name="Pathogen Informatics"/>
        </authorList>
    </citation>
    <scope>NUCLEOTIDE SEQUENCE [LARGE SCALE GENOMIC DNA]</scope>
</reference>
<keyword evidence="3" id="KW-1133">Transmembrane helix</keyword>
<keyword evidence="4" id="KW-0472">Membrane</keyword>
<protein>
    <submittedName>
        <fullName evidence="8">ANF_receptor domain-containing protein</fullName>
    </submittedName>
</protein>
<accession>A0A183E110</accession>
<evidence type="ECO:0000256" key="4">
    <source>
        <dbReference type="ARBA" id="ARBA00023136"/>
    </source>
</evidence>
<evidence type="ECO:0000256" key="3">
    <source>
        <dbReference type="ARBA" id="ARBA00022989"/>
    </source>
</evidence>
<gene>
    <name evidence="6" type="ORF">GPUH_LOCUS14650</name>
</gene>
<evidence type="ECO:0000313" key="6">
    <source>
        <dbReference type="EMBL" id="VDN24534.1"/>
    </source>
</evidence>
<reference evidence="8" key="1">
    <citation type="submission" date="2016-06" db="UniProtKB">
        <authorList>
            <consortium name="WormBaseParasite"/>
        </authorList>
    </citation>
    <scope>IDENTIFICATION</scope>
</reference>
<evidence type="ECO:0000256" key="1">
    <source>
        <dbReference type="ARBA" id="ARBA00004370"/>
    </source>
</evidence>
<dbReference type="AlphaFoldDB" id="A0A183E110"/>
<dbReference type="WBParaSite" id="GPUH_0001467001-mRNA-1">
    <property type="protein sequence ID" value="GPUH_0001467001-mRNA-1"/>
    <property type="gene ID" value="GPUH_0001467001"/>
</dbReference>
<dbReference type="Pfam" id="PF01094">
    <property type="entry name" value="ANF_receptor"/>
    <property type="match status" value="1"/>
</dbReference>
<evidence type="ECO:0000313" key="8">
    <source>
        <dbReference type="WBParaSite" id="GPUH_0001467001-mRNA-1"/>
    </source>
</evidence>